<dbReference type="GO" id="GO:0016787">
    <property type="term" value="F:hydrolase activity"/>
    <property type="evidence" value="ECO:0007669"/>
    <property type="project" value="UniProtKB-KW"/>
</dbReference>
<protein>
    <submittedName>
        <fullName evidence="4">Alpha/Beta hydrolase protein</fullName>
    </submittedName>
</protein>
<keyword evidence="2" id="KW-1133">Transmembrane helix</keyword>
<organism evidence="4 5">
    <name type="scientific">Aspergillus parasiticus</name>
    <dbReference type="NCBI Taxonomy" id="5067"/>
    <lineage>
        <taxon>Eukaryota</taxon>
        <taxon>Fungi</taxon>
        <taxon>Dikarya</taxon>
        <taxon>Ascomycota</taxon>
        <taxon>Pezizomycotina</taxon>
        <taxon>Eurotiomycetes</taxon>
        <taxon>Eurotiomycetidae</taxon>
        <taxon>Eurotiales</taxon>
        <taxon>Aspergillaceae</taxon>
        <taxon>Aspergillus</taxon>
        <taxon>Aspergillus subgen. Circumdati</taxon>
    </lineage>
</organism>
<evidence type="ECO:0000313" key="4">
    <source>
        <dbReference type="EMBL" id="KAB8211092.1"/>
    </source>
</evidence>
<keyword evidence="5" id="KW-1185">Reference proteome</keyword>
<feature type="domain" description="Alpha/beta hydrolase fold-3" evidence="3">
    <location>
        <begin position="117"/>
        <end position="331"/>
    </location>
</feature>
<reference evidence="4 5" key="1">
    <citation type="submission" date="2019-04" db="EMBL/GenBank/DDBJ databases">
        <title>Fungal friends and foes A comparative genomics study of 23 Aspergillus species from section Flavi.</title>
        <authorList>
            <consortium name="DOE Joint Genome Institute"/>
            <person name="Kjaerbolling I."/>
            <person name="Vesth T.C."/>
            <person name="Frisvad J.C."/>
            <person name="Nybo J.L."/>
            <person name="Theobald S."/>
            <person name="Kildgaard S."/>
            <person name="Petersen T.I."/>
            <person name="Kuo A."/>
            <person name="Sato A."/>
            <person name="Lyhne E.K."/>
            <person name="Kogle M.E."/>
            <person name="Wiebenga A."/>
            <person name="Kun R.S."/>
            <person name="Lubbers R.J."/>
            <person name="Makela M.R."/>
            <person name="Barry K."/>
            <person name="Chovatia M."/>
            <person name="Clum A."/>
            <person name="Daum C."/>
            <person name="Haridas S."/>
            <person name="He G."/>
            <person name="LaButti K."/>
            <person name="Lipzen A."/>
            <person name="Mondo S."/>
            <person name="Pangilinan J."/>
            <person name="Riley R."/>
            <person name="Salamov A."/>
            <person name="Simmons B.A."/>
            <person name="Magnuson J.K."/>
            <person name="Henrissat B."/>
            <person name="Mortensen U.H."/>
            <person name="Larsen T.O."/>
            <person name="De vries R.P."/>
            <person name="Grigoriev I.V."/>
            <person name="Machida M."/>
            <person name="Baker S.E."/>
            <person name="Andersen M.R."/>
        </authorList>
    </citation>
    <scope>NUCLEOTIDE SEQUENCE [LARGE SCALE GENOMIC DNA]</scope>
    <source>
        <strain evidence="4 5">CBS 117618</strain>
    </source>
</reference>
<dbReference type="AlphaFoldDB" id="A0A5N6E0N6"/>
<accession>A0A5N6E0N6</accession>
<dbReference type="InterPro" id="IPR029058">
    <property type="entry name" value="AB_hydrolase_fold"/>
</dbReference>
<feature type="transmembrane region" description="Helical" evidence="2">
    <location>
        <begin position="22"/>
        <end position="42"/>
    </location>
</feature>
<evidence type="ECO:0000256" key="1">
    <source>
        <dbReference type="ARBA" id="ARBA00022801"/>
    </source>
</evidence>
<gene>
    <name evidence="4" type="ORF">BDV34DRAFT_236082</name>
</gene>
<proteinExistence type="predicted"/>
<dbReference type="InterPro" id="IPR013094">
    <property type="entry name" value="AB_hydrolase_3"/>
</dbReference>
<dbReference type="InterPro" id="IPR050300">
    <property type="entry name" value="GDXG_lipolytic_enzyme"/>
</dbReference>
<dbReference type="OMA" id="GGENEIM"/>
<dbReference type="VEuPathDB" id="FungiDB:BDV34DRAFT_236082"/>
<evidence type="ECO:0000256" key="2">
    <source>
        <dbReference type="SAM" id="Phobius"/>
    </source>
</evidence>
<evidence type="ECO:0000259" key="3">
    <source>
        <dbReference type="Pfam" id="PF07859"/>
    </source>
</evidence>
<dbReference type="Pfam" id="PF07859">
    <property type="entry name" value="Abhydrolase_3"/>
    <property type="match status" value="1"/>
</dbReference>
<dbReference type="PANTHER" id="PTHR48081:SF21">
    <property type="entry name" value="LIPASE_THIOESTERASE FAMILY PROTEIN (AFU_ORTHOLOGUE AFUA_8G02590)"/>
    <property type="match status" value="1"/>
</dbReference>
<sequence length="360" mass="39123">MSKTAKPAVSATRLSLVQKLDMLPALVSILSVGVLSLFSGLVPGMRRAPSLHLHVAYAMLRKATSRLSPLQLQLASPSTESIYLRYMRSARLTPQSVDLGTGAKGHWLGDKNAKKVLVWYHGGGFCLPANMGYFKFFEQLIQSAGDSGHDLAVFVLSYSLAPHMRYPGQLRQVVEALRYIVMQTHRSPLDVLVGGDSAGGNLAVGLLSHLSHPHPAIPALNLEEPLAGVILISPWTSLDANPVGLSKDIGDLITTQVAGPWSSAYLGGADRDYYSDASNAPSTWFENLQVKEILVLGGGNEIMRPMIEAFVQKIQIAFPSVELFIGELEAHVAPVFNLYVGSKMETQQGEKLKNWLKKIL</sequence>
<dbReference type="Proteomes" id="UP000326532">
    <property type="component" value="Unassembled WGS sequence"/>
</dbReference>
<dbReference type="SUPFAM" id="SSF53474">
    <property type="entry name" value="alpha/beta-Hydrolases"/>
    <property type="match status" value="1"/>
</dbReference>
<evidence type="ECO:0000313" key="5">
    <source>
        <dbReference type="Proteomes" id="UP000326532"/>
    </source>
</evidence>
<keyword evidence="2" id="KW-0812">Transmembrane</keyword>
<dbReference type="PANTHER" id="PTHR48081">
    <property type="entry name" value="AB HYDROLASE SUPERFAMILY PROTEIN C4A8.06C"/>
    <property type="match status" value="1"/>
</dbReference>
<keyword evidence="1 4" id="KW-0378">Hydrolase</keyword>
<name>A0A5N6E0N6_ASPPA</name>
<keyword evidence="2" id="KW-0472">Membrane</keyword>
<dbReference type="Gene3D" id="3.40.50.1820">
    <property type="entry name" value="alpha/beta hydrolase"/>
    <property type="match status" value="1"/>
</dbReference>
<dbReference type="EMBL" id="ML734940">
    <property type="protein sequence ID" value="KAB8211092.1"/>
    <property type="molecule type" value="Genomic_DNA"/>
</dbReference>